<keyword evidence="1" id="KW-0472">Membrane</keyword>
<dbReference type="STRING" id="1792290.MSP8886_00324"/>
<proteinExistence type="predicted"/>
<accession>A0A1A8T2N0</accession>
<sequence>MPFTLTNSDIVGIFGFLAFLCLLFAIIMTIIYYFKIVRKIDNVLYKNGIDINNFDLFYARFILYKKAVFQPDVIEKRKNIFDPKLLSGMITSCDKKIMKWHSYFYRSSYILFAIALIVKELIIP</sequence>
<feature type="transmembrane region" description="Helical" evidence="1">
    <location>
        <begin position="103"/>
        <end position="123"/>
    </location>
</feature>
<keyword evidence="1" id="KW-0812">Transmembrane</keyword>
<dbReference type="Proteomes" id="UP000092544">
    <property type="component" value="Unassembled WGS sequence"/>
</dbReference>
<evidence type="ECO:0000256" key="1">
    <source>
        <dbReference type="SAM" id="Phobius"/>
    </source>
</evidence>
<dbReference type="RefSeq" id="WP_067012032.1">
    <property type="nucleotide sequence ID" value="NZ_FLOB01000001.1"/>
</dbReference>
<gene>
    <name evidence="2" type="ORF">MSP8886_00324</name>
</gene>
<dbReference type="AlphaFoldDB" id="A0A1A8T2N0"/>
<protein>
    <submittedName>
        <fullName evidence="2">Uncharacterized protein</fullName>
    </submittedName>
</protein>
<name>A0A1A8T2N0_9GAMM</name>
<keyword evidence="1" id="KW-1133">Transmembrane helix</keyword>
<reference evidence="2 3" key="1">
    <citation type="submission" date="2016-06" db="EMBL/GenBank/DDBJ databases">
        <authorList>
            <person name="Kjaerup R.B."/>
            <person name="Dalgaard T.S."/>
            <person name="Juul-Madsen H.R."/>
        </authorList>
    </citation>
    <scope>NUCLEOTIDE SEQUENCE [LARGE SCALE GENOMIC DNA]</scope>
    <source>
        <strain evidence="2 3">CECT 8886</strain>
    </source>
</reference>
<dbReference type="EMBL" id="FLOB01000001">
    <property type="protein sequence ID" value="SBS25599.1"/>
    <property type="molecule type" value="Genomic_DNA"/>
</dbReference>
<evidence type="ECO:0000313" key="3">
    <source>
        <dbReference type="Proteomes" id="UP000092544"/>
    </source>
</evidence>
<evidence type="ECO:0000313" key="2">
    <source>
        <dbReference type="EMBL" id="SBS25599.1"/>
    </source>
</evidence>
<feature type="transmembrane region" description="Helical" evidence="1">
    <location>
        <begin position="12"/>
        <end position="34"/>
    </location>
</feature>
<organism evidence="2 3">
    <name type="scientific">Marinomonas spartinae</name>
    <dbReference type="NCBI Taxonomy" id="1792290"/>
    <lineage>
        <taxon>Bacteria</taxon>
        <taxon>Pseudomonadati</taxon>
        <taxon>Pseudomonadota</taxon>
        <taxon>Gammaproteobacteria</taxon>
        <taxon>Oceanospirillales</taxon>
        <taxon>Oceanospirillaceae</taxon>
        <taxon>Marinomonas</taxon>
    </lineage>
</organism>
<keyword evidence="3" id="KW-1185">Reference proteome</keyword>